<dbReference type="PROSITE" id="PS50110">
    <property type="entry name" value="RESPONSE_REGULATORY"/>
    <property type="match status" value="1"/>
</dbReference>
<keyword evidence="3" id="KW-0418">Kinase</keyword>
<feature type="modified residue" description="4-aspartylphosphate" evidence="1">
    <location>
        <position position="59"/>
    </location>
</feature>
<protein>
    <submittedName>
        <fullName evidence="3">Histidine kinase</fullName>
    </submittedName>
</protein>
<proteinExistence type="predicted"/>
<dbReference type="SUPFAM" id="SSF52172">
    <property type="entry name" value="CheY-like"/>
    <property type="match status" value="1"/>
</dbReference>
<keyword evidence="1" id="KW-0597">Phosphoprotein</keyword>
<dbReference type="EMBL" id="CP011390">
    <property type="protein sequence ID" value="ANE52376.1"/>
    <property type="molecule type" value="Genomic_DNA"/>
</dbReference>
<dbReference type="PANTHER" id="PTHR44520:SF2">
    <property type="entry name" value="RESPONSE REGULATOR RCP1"/>
    <property type="match status" value="1"/>
</dbReference>
<accession>A0A172TZE8</accession>
<name>A0A172TZE8_9BACT</name>
<dbReference type="InterPro" id="IPR001789">
    <property type="entry name" value="Sig_transdc_resp-reg_receiver"/>
</dbReference>
<feature type="domain" description="Response regulatory" evidence="2">
    <location>
        <begin position="6"/>
        <end position="128"/>
    </location>
</feature>
<dbReference type="InterPro" id="IPR052893">
    <property type="entry name" value="TCS_response_regulator"/>
</dbReference>
<gene>
    <name evidence="3" type="ORF">SY85_19700</name>
</gene>
<dbReference type="GO" id="GO:0000160">
    <property type="term" value="P:phosphorelay signal transduction system"/>
    <property type="evidence" value="ECO:0007669"/>
    <property type="project" value="InterPro"/>
</dbReference>
<reference evidence="4" key="1">
    <citation type="submission" date="2015-01" db="EMBL/GenBank/DDBJ databases">
        <title>Flavisolibacter sp./LCS9/ whole genome sequencing.</title>
        <authorList>
            <person name="Kim M.K."/>
            <person name="Srinivasan S."/>
            <person name="Lee J.-J."/>
        </authorList>
    </citation>
    <scope>NUCLEOTIDE SEQUENCE [LARGE SCALE GENOMIC DNA]</scope>
    <source>
        <strain evidence="4">LCS9</strain>
    </source>
</reference>
<dbReference type="Gene3D" id="3.40.50.2300">
    <property type="match status" value="1"/>
</dbReference>
<evidence type="ECO:0000313" key="3">
    <source>
        <dbReference type="EMBL" id="ANE52376.1"/>
    </source>
</evidence>
<evidence type="ECO:0000259" key="2">
    <source>
        <dbReference type="PROSITE" id="PS50110"/>
    </source>
</evidence>
<dbReference type="SMART" id="SM00448">
    <property type="entry name" value="REC"/>
    <property type="match status" value="1"/>
</dbReference>
<dbReference type="PATRIC" id="fig|1492898.3.peg.4289"/>
<dbReference type="KEGG" id="fla:SY85_19700"/>
<dbReference type="GO" id="GO:0016301">
    <property type="term" value="F:kinase activity"/>
    <property type="evidence" value="ECO:0007669"/>
    <property type="project" value="UniProtKB-KW"/>
</dbReference>
<evidence type="ECO:0000313" key="4">
    <source>
        <dbReference type="Proteomes" id="UP000077177"/>
    </source>
</evidence>
<dbReference type="Proteomes" id="UP000077177">
    <property type="component" value="Chromosome"/>
</dbReference>
<dbReference type="STRING" id="1492898.SY85_19700"/>
<evidence type="ECO:0000256" key="1">
    <source>
        <dbReference type="PROSITE-ProRule" id="PRU00169"/>
    </source>
</evidence>
<keyword evidence="3" id="KW-0808">Transferase</keyword>
<dbReference type="RefSeq" id="WP_066406768.1">
    <property type="nucleotide sequence ID" value="NZ_CP011390.1"/>
</dbReference>
<dbReference type="InterPro" id="IPR011006">
    <property type="entry name" value="CheY-like_superfamily"/>
</dbReference>
<dbReference type="Pfam" id="PF00072">
    <property type="entry name" value="Response_reg"/>
    <property type="match status" value="1"/>
</dbReference>
<keyword evidence="4" id="KW-1185">Reference proteome</keyword>
<sequence>MAKTGPIIIVEDDLEDQEVIADVLQLNGVTNELKFFSNGKEALDYLTETIDHPFLIICDINMPVMNGLELKDEINKNESLAQKCIPFIYYTTHAEKHAVEKAYHMAVQGFFQKPGTINEMQQLLNQVVGYWLSSFYPNNQ</sequence>
<dbReference type="OrthoDB" id="958614at2"/>
<dbReference type="AlphaFoldDB" id="A0A172TZE8"/>
<reference evidence="3 4" key="2">
    <citation type="journal article" date="2016" name="Int. J. Syst. Evol. Microbiol.">
        <title>Flavisolibacter tropicus sp. nov., isolated from tropical soil.</title>
        <authorList>
            <person name="Lee J.J."/>
            <person name="Kang M.S."/>
            <person name="Kim G.S."/>
            <person name="Lee C.S."/>
            <person name="Lim S."/>
            <person name="Lee J."/>
            <person name="Roh S.H."/>
            <person name="Kang H."/>
            <person name="Ha J.M."/>
            <person name="Bae S."/>
            <person name="Jung H.Y."/>
            <person name="Kim M.K."/>
        </authorList>
    </citation>
    <scope>NUCLEOTIDE SEQUENCE [LARGE SCALE GENOMIC DNA]</scope>
    <source>
        <strain evidence="3 4">LCS9</strain>
    </source>
</reference>
<organism evidence="3 4">
    <name type="scientific">Flavisolibacter tropicus</name>
    <dbReference type="NCBI Taxonomy" id="1492898"/>
    <lineage>
        <taxon>Bacteria</taxon>
        <taxon>Pseudomonadati</taxon>
        <taxon>Bacteroidota</taxon>
        <taxon>Chitinophagia</taxon>
        <taxon>Chitinophagales</taxon>
        <taxon>Chitinophagaceae</taxon>
        <taxon>Flavisolibacter</taxon>
    </lineage>
</organism>
<dbReference type="PANTHER" id="PTHR44520">
    <property type="entry name" value="RESPONSE REGULATOR RCP1-RELATED"/>
    <property type="match status" value="1"/>
</dbReference>